<dbReference type="Gene3D" id="3.40.50.720">
    <property type="entry name" value="NAD(P)-binding Rossmann-like Domain"/>
    <property type="match status" value="1"/>
</dbReference>
<dbReference type="PRINTS" id="PR00080">
    <property type="entry name" value="SDRFAMILY"/>
</dbReference>
<comment type="similarity">
    <text evidence="1">Belongs to the short-chain dehydrogenases/reductases (SDR) family.</text>
</comment>
<keyword evidence="2" id="KW-0560">Oxidoreductase</keyword>
<gene>
    <name evidence="3" type="ORF">G6N74_11375</name>
</gene>
<dbReference type="PRINTS" id="PR00081">
    <property type="entry name" value="GDHRDH"/>
</dbReference>
<keyword evidence="4" id="KW-1185">Reference proteome</keyword>
<sequence length="305" mass="31753">MSARPGGSPHSPALPCSCSFWPSTSSAITCVTASIRARVRRHFVNFGTEFNGKKVVVTGAAGIIGGWIAAAFAAEGATLCLTDRNENRIKAIRDELPGTGHLAFAADLTDAASMTAFAGRVADEWGAPDILVNNAGIYPSGFLLDISIEDWDAIMGVNLRAPFLLSKLFARQMIDAGKGGSIVNISSGAARKMRTTVVPYCTSKTALDRLTKGFALELAEYGIRVNAVEPGFIAGSEVSSLPDEHVDAVLGSIPLGRPSSRQDVASAVLYVSSEAAGYVTGATLTVDGGNSIGSQAVFQAKKKAL</sequence>
<dbReference type="Pfam" id="PF13561">
    <property type="entry name" value="adh_short_C2"/>
    <property type="match status" value="1"/>
</dbReference>
<evidence type="ECO:0000256" key="2">
    <source>
        <dbReference type="ARBA" id="ARBA00023002"/>
    </source>
</evidence>
<dbReference type="InterPro" id="IPR036291">
    <property type="entry name" value="NAD(P)-bd_dom_sf"/>
</dbReference>
<dbReference type="InterPro" id="IPR020904">
    <property type="entry name" value="Sc_DH/Rdtase_CS"/>
</dbReference>
<reference evidence="3 4" key="1">
    <citation type="submission" date="2020-02" db="EMBL/GenBank/DDBJ databases">
        <title>Genome sequence of the type strain CGMCC 1.15528 of Mesorhizobium zhangyense.</title>
        <authorList>
            <person name="Gao J."/>
            <person name="Sun J."/>
        </authorList>
    </citation>
    <scope>NUCLEOTIDE SEQUENCE [LARGE SCALE GENOMIC DNA]</scope>
    <source>
        <strain evidence="3 4">CGMCC 1.15528</strain>
    </source>
</reference>
<dbReference type="PANTHER" id="PTHR43639">
    <property type="entry name" value="OXIDOREDUCTASE, SHORT-CHAIN DEHYDROGENASE/REDUCTASE FAMILY (AFU_ORTHOLOGUE AFUA_5G02870)"/>
    <property type="match status" value="1"/>
</dbReference>
<comment type="caution">
    <text evidence="3">The sequence shown here is derived from an EMBL/GenBank/DDBJ whole genome shotgun (WGS) entry which is preliminary data.</text>
</comment>
<dbReference type="SUPFAM" id="SSF51735">
    <property type="entry name" value="NAD(P)-binding Rossmann-fold domains"/>
    <property type="match status" value="1"/>
</dbReference>
<protein>
    <submittedName>
        <fullName evidence="3">SDR family oxidoreductase</fullName>
    </submittedName>
</protein>
<organism evidence="3 4">
    <name type="scientific">Mesorhizobium zhangyense</name>
    <dbReference type="NCBI Taxonomy" id="1776730"/>
    <lineage>
        <taxon>Bacteria</taxon>
        <taxon>Pseudomonadati</taxon>
        <taxon>Pseudomonadota</taxon>
        <taxon>Alphaproteobacteria</taxon>
        <taxon>Hyphomicrobiales</taxon>
        <taxon>Phyllobacteriaceae</taxon>
        <taxon>Mesorhizobium</taxon>
    </lineage>
</organism>
<dbReference type="PROSITE" id="PS00061">
    <property type="entry name" value="ADH_SHORT"/>
    <property type="match status" value="1"/>
</dbReference>
<dbReference type="GO" id="GO:0016491">
    <property type="term" value="F:oxidoreductase activity"/>
    <property type="evidence" value="ECO:0007669"/>
    <property type="project" value="UniProtKB-KW"/>
</dbReference>
<dbReference type="AlphaFoldDB" id="A0A7C9VCM8"/>
<dbReference type="PANTHER" id="PTHR43639:SF1">
    <property type="entry name" value="SHORT-CHAIN DEHYDROGENASE_REDUCTASE FAMILY PROTEIN"/>
    <property type="match status" value="1"/>
</dbReference>
<evidence type="ECO:0000313" key="3">
    <source>
        <dbReference type="EMBL" id="NGN41670.1"/>
    </source>
</evidence>
<name>A0A7C9VCM8_9HYPH</name>
<evidence type="ECO:0000256" key="1">
    <source>
        <dbReference type="ARBA" id="ARBA00006484"/>
    </source>
</evidence>
<dbReference type="Proteomes" id="UP000481252">
    <property type="component" value="Unassembled WGS sequence"/>
</dbReference>
<dbReference type="EMBL" id="JAAKZG010000004">
    <property type="protein sequence ID" value="NGN41670.1"/>
    <property type="molecule type" value="Genomic_DNA"/>
</dbReference>
<dbReference type="FunFam" id="3.40.50.720:FF:000084">
    <property type="entry name" value="Short-chain dehydrogenase reductase"/>
    <property type="match status" value="1"/>
</dbReference>
<accession>A0A7C9VCM8</accession>
<dbReference type="InterPro" id="IPR002347">
    <property type="entry name" value="SDR_fam"/>
</dbReference>
<proteinExistence type="inferred from homology"/>
<evidence type="ECO:0000313" key="4">
    <source>
        <dbReference type="Proteomes" id="UP000481252"/>
    </source>
</evidence>